<evidence type="ECO:0000313" key="1">
    <source>
        <dbReference type="EMBL" id="ORY11361.1"/>
    </source>
</evidence>
<evidence type="ECO:0000313" key="2">
    <source>
        <dbReference type="Proteomes" id="UP000193144"/>
    </source>
</evidence>
<comment type="caution">
    <text evidence="1">The sequence shown here is derived from an EMBL/GenBank/DDBJ whole genome shotgun (WGS) entry which is preliminary data.</text>
</comment>
<organism evidence="1 2">
    <name type="scientific">Clohesyomyces aquaticus</name>
    <dbReference type="NCBI Taxonomy" id="1231657"/>
    <lineage>
        <taxon>Eukaryota</taxon>
        <taxon>Fungi</taxon>
        <taxon>Dikarya</taxon>
        <taxon>Ascomycota</taxon>
        <taxon>Pezizomycotina</taxon>
        <taxon>Dothideomycetes</taxon>
        <taxon>Pleosporomycetidae</taxon>
        <taxon>Pleosporales</taxon>
        <taxon>Lindgomycetaceae</taxon>
        <taxon>Clohesyomyces</taxon>
    </lineage>
</organism>
<protein>
    <submittedName>
        <fullName evidence="1">Uncharacterized protein</fullName>
    </submittedName>
</protein>
<gene>
    <name evidence="1" type="ORF">BCR34DRAFT_565496</name>
</gene>
<dbReference type="AlphaFoldDB" id="A0A1Y1ZM86"/>
<reference evidence="1 2" key="1">
    <citation type="submission" date="2016-07" db="EMBL/GenBank/DDBJ databases">
        <title>Pervasive Adenine N6-methylation of Active Genes in Fungi.</title>
        <authorList>
            <consortium name="DOE Joint Genome Institute"/>
            <person name="Mondo S.J."/>
            <person name="Dannebaum R.O."/>
            <person name="Kuo R.C."/>
            <person name="Labutti K."/>
            <person name="Haridas S."/>
            <person name="Kuo A."/>
            <person name="Salamov A."/>
            <person name="Ahrendt S.R."/>
            <person name="Lipzen A."/>
            <person name="Sullivan W."/>
            <person name="Andreopoulos W.B."/>
            <person name="Clum A."/>
            <person name="Lindquist E."/>
            <person name="Daum C."/>
            <person name="Ramamoorthy G.K."/>
            <person name="Gryganskyi A."/>
            <person name="Culley D."/>
            <person name="Magnuson J.K."/>
            <person name="James T.Y."/>
            <person name="O'Malley M.A."/>
            <person name="Stajich J.E."/>
            <person name="Spatafora J.W."/>
            <person name="Visel A."/>
            <person name="Grigoriev I.V."/>
        </authorList>
    </citation>
    <scope>NUCLEOTIDE SEQUENCE [LARGE SCALE GENOMIC DNA]</scope>
    <source>
        <strain evidence="1 2">CBS 115471</strain>
    </source>
</reference>
<name>A0A1Y1ZM86_9PLEO</name>
<accession>A0A1Y1ZM86</accession>
<dbReference type="EMBL" id="MCFA01000062">
    <property type="protein sequence ID" value="ORY11361.1"/>
    <property type="molecule type" value="Genomic_DNA"/>
</dbReference>
<dbReference type="Proteomes" id="UP000193144">
    <property type="component" value="Unassembled WGS sequence"/>
</dbReference>
<proteinExistence type="predicted"/>
<sequence>MFVMLRISIQPVPPMVFVVSIASLMLAHLVSFGINSGLSSTVLQSIERLRSFSQIFQGPASPPAQSSLDVLPLADLDTSPLWTSCLC</sequence>
<keyword evidence="2" id="KW-1185">Reference proteome</keyword>